<dbReference type="PROSITE" id="PS51379">
    <property type="entry name" value="4FE4S_FER_2"/>
    <property type="match status" value="1"/>
</dbReference>
<evidence type="ECO:0000313" key="5">
    <source>
        <dbReference type="EMBL" id="MDC7226767.1"/>
    </source>
</evidence>
<dbReference type="InterPro" id="IPR036812">
    <property type="entry name" value="NAD(P)_OxRdtase_dom_sf"/>
</dbReference>
<dbReference type="PANTHER" id="PTHR43312">
    <property type="entry name" value="D-THREO-ALDOSE 1-DEHYDROGENASE"/>
    <property type="match status" value="1"/>
</dbReference>
<dbReference type="Proteomes" id="UP001221217">
    <property type="component" value="Unassembled WGS sequence"/>
</dbReference>
<reference evidence="5 6" key="1">
    <citation type="submission" date="2022-12" db="EMBL/GenBank/DDBJ databases">
        <title>Metagenome assembled genome from gulf of manar.</title>
        <authorList>
            <person name="Kohli P."/>
            <person name="Pk S."/>
            <person name="Venkata Ramana C."/>
            <person name="Sasikala C."/>
        </authorList>
    </citation>
    <scope>NUCLEOTIDE SEQUENCE [LARGE SCALE GENOMIC DNA]</scope>
    <source>
        <strain evidence="5">JB008</strain>
    </source>
</reference>
<feature type="domain" description="4Fe-4S ferredoxin-type" evidence="4">
    <location>
        <begin position="356"/>
        <end position="384"/>
    </location>
</feature>
<dbReference type="Pfam" id="PF00248">
    <property type="entry name" value="Aldo_ket_red"/>
    <property type="match status" value="1"/>
</dbReference>
<comment type="caution">
    <text evidence="5">The sequence shown here is derived from an EMBL/GenBank/DDBJ whole genome shotgun (WGS) entry which is preliminary data.</text>
</comment>
<evidence type="ECO:0000313" key="6">
    <source>
        <dbReference type="Proteomes" id="UP001221217"/>
    </source>
</evidence>
<proteinExistence type="predicted"/>
<gene>
    <name evidence="5" type="ORF">PQJ61_08375</name>
</gene>
<accession>A0AAJ1IF20</accession>
<evidence type="ECO:0000256" key="1">
    <source>
        <dbReference type="ARBA" id="ARBA00022723"/>
    </source>
</evidence>
<dbReference type="AlphaFoldDB" id="A0AAJ1IF20"/>
<dbReference type="PANTHER" id="PTHR43312:SF2">
    <property type="entry name" value="OXIDOREDUCTASE"/>
    <property type="match status" value="1"/>
</dbReference>
<dbReference type="InterPro" id="IPR017896">
    <property type="entry name" value="4Fe4S_Fe-S-bd"/>
</dbReference>
<name>A0AAJ1IF20_9SPIO</name>
<dbReference type="PROSITE" id="PS00198">
    <property type="entry name" value="4FE4S_FER_1"/>
    <property type="match status" value="1"/>
</dbReference>
<evidence type="ECO:0000256" key="2">
    <source>
        <dbReference type="ARBA" id="ARBA00023004"/>
    </source>
</evidence>
<evidence type="ECO:0000259" key="4">
    <source>
        <dbReference type="PROSITE" id="PS51379"/>
    </source>
</evidence>
<keyword evidence="3" id="KW-0411">Iron-sulfur</keyword>
<dbReference type="InterPro" id="IPR053135">
    <property type="entry name" value="AKR2_Oxidoreductase"/>
</dbReference>
<dbReference type="GO" id="GO:0046872">
    <property type="term" value="F:metal ion binding"/>
    <property type="evidence" value="ECO:0007669"/>
    <property type="project" value="UniProtKB-KW"/>
</dbReference>
<dbReference type="Pfam" id="PF13187">
    <property type="entry name" value="Fer4_9"/>
    <property type="match status" value="1"/>
</dbReference>
<sequence>MQYRKLGKINFEVSALGFGAMRLPGMKNPLDPRVDEKEAIRMIRHAIDSGINYLDTAWPYHMGASERIVGKALQDGYREKVFLVTKLPMFLVNKKDDFNRYLDSQLERLQTDYLDCYLFHAMSAGALDKLEKFSFIEDMEREKTAGRIKNIGFSFHDTLPVFKKIVDYYDWDLAQIQYNYLDTAVQAGHEGLLYAAQKGIAITIMEPLKGGMLANPPGEARQVLDASSVKHTPVDWALQYLWNLPEVSVVLSGMSTMEQLEQNILSAENSGIDSLSVEENNTIDKIITIYQKRILVPCTACKYCMPCPAGVNIPANFAAVNTANTKPVTFMDRVMKARNKRVYRKMDKSRDKVDKKNPNGNASLCIECGKCIPLCPQGIDIPTELAKVHQVMGKRKKPEDVF</sequence>
<dbReference type="SUPFAM" id="SSF46548">
    <property type="entry name" value="alpha-helical ferredoxin"/>
    <property type="match status" value="1"/>
</dbReference>
<organism evidence="5 6">
    <name type="scientific">Candidatus Thalassospirochaeta sargassi</name>
    <dbReference type="NCBI Taxonomy" id="3119039"/>
    <lineage>
        <taxon>Bacteria</taxon>
        <taxon>Pseudomonadati</taxon>
        <taxon>Spirochaetota</taxon>
        <taxon>Spirochaetia</taxon>
        <taxon>Spirochaetales</taxon>
        <taxon>Spirochaetaceae</taxon>
        <taxon>Candidatus Thalassospirochaeta</taxon>
    </lineage>
</organism>
<keyword evidence="1" id="KW-0479">Metal-binding</keyword>
<dbReference type="CDD" id="cd19096">
    <property type="entry name" value="AKR_Fe-S_oxidoreductase"/>
    <property type="match status" value="1"/>
</dbReference>
<protein>
    <submittedName>
        <fullName evidence="5">Aldo/keto reductase</fullName>
    </submittedName>
</protein>
<dbReference type="InterPro" id="IPR017900">
    <property type="entry name" value="4Fe4S_Fe_S_CS"/>
</dbReference>
<keyword evidence="2" id="KW-0408">Iron</keyword>
<dbReference type="Gene3D" id="3.20.20.100">
    <property type="entry name" value="NADP-dependent oxidoreductase domain"/>
    <property type="match status" value="1"/>
</dbReference>
<dbReference type="InterPro" id="IPR023210">
    <property type="entry name" value="NADP_OxRdtase_dom"/>
</dbReference>
<dbReference type="GO" id="GO:0051536">
    <property type="term" value="F:iron-sulfur cluster binding"/>
    <property type="evidence" value="ECO:0007669"/>
    <property type="project" value="UniProtKB-KW"/>
</dbReference>
<dbReference type="EMBL" id="JAQQAL010000017">
    <property type="protein sequence ID" value="MDC7226767.1"/>
    <property type="molecule type" value="Genomic_DNA"/>
</dbReference>
<dbReference type="SUPFAM" id="SSF51430">
    <property type="entry name" value="NAD(P)-linked oxidoreductase"/>
    <property type="match status" value="1"/>
</dbReference>
<evidence type="ECO:0000256" key="3">
    <source>
        <dbReference type="ARBA" id="ARBA00023014"/>
    </source>
</evidence>